<dbReference type="InterPro" id="IPR014966">
    <property type="entry name" value="FRG-dom"/>
</dbReference>
<dbReference type="RefSeq" id="WP_164786235.1">
    <property type="nucleotide sequence ID" value="NZ_JAALMA010000004.1"/>
</dbReference>
<gene>
    <name evidence="1" type="ORF">G6Z02_09305</name>
</gene>
<sequence length="415" mass="49555">MISYFYLYERVKKYRRYEQRKIIINEEIENNELVLMYNKRYKKIDLGLVKKSENNKIFVMFLDSDINVKNEIDNIGEIDKLIKIDIMGKIENISIKINSIDEYILIVLGLLKNNKILFRGQSDKDWNLQPSLYRDKFTDYKEKEIFKEYKKQYSIDEDVLKNIINMQHLGIPTRLLDWTSNPMSALFFSLSDLKSTDKDSKVYCVKPNNIYDFYNTKYSSIKAIIEDEVGISTLEENKLQEIVVDILLPIASNKTKEYIYIETPFYNERIKAQQGFFSIFMEVKQKHINMLKKYILLKTFGENDKEIRDILLNIDLDNINEEIIIKYIENLSKDRKNIKRYINKIKKSGFLNLKSTNLQTNKFKLSDSCIEIIIDSNCKKNMLEELDKLNINFKSIYPDEFGFSQYINYRYKDFK</sequence>
<dbReference type="AlphaFoldDB" id="A0A6G4ZEJ0"/>
<proteinExistence type="predicted"/>
<dbReference type="Pfam" id="PF08867">
    <property type="entry name" value="FRG"/>
    <property type="match status" value="1"/>
</dbReference>
<reference evidence="1" key="1">
    <citation type="submission" date="2020-02" db="EMBL/GenBank/DDBJ databases">
        <title>Genomic Insights into the Phylogeny and Genetic Plasticity of the Human and Animal Enteric Pathogen Clostridium perfringens.</title>
        <authorList>
            <person name="Feng Y."/>
            <person name="Hu Y."/>
        </authorList>
    </citation>
    <scope>NUCLEOTIDE SEQUENCE</scope>
    <source>
        <strain evidence="1">CP-08</strain>
    </source>
</reference>
<comment type="caution">
    <text evidence="1">The sequence shown here is derived from an EMBL/GenBank/DDBJ whole genome shotgun (WGS) entry which is preliminary data.</text>
</comment>
<accession>A0A6G4ZEJ0</accession>
<organism evidence="1">
    <name type="scientific">Clostridium perfringens</name>
    <dbReference type="NCBI Taxonomy" id="1502"/>
    <lineage>
        <taxon>Bacteria</taxon>
        <taxon>Bacillati</taxon>
        <taxon>Bacillota</taxon>
        <taxon>Clostridia</taxon>
        <taxon>Eubacteriales</taxon>
        <taxon>Clostridiaceae</taxon>
        <taxon>Clostridium</taxon>
    </lineage>
</organism>
<dbReference type="EMBL" id="JAALNF010000003">
    <property type="protein sequence ID" value="NGT90397.1"/>
    <property type="molecule type" value="Genomic_DNA"/>
</dbReference>
<evidence type="ECO:0000313" key="1">
    <source>
        <dbReference type="EMBL" id="NGT90397.1"/>
    </source>
</evidence>
<dbReference type="SMART" id="SM00901">
    <property type="entry name" value="FRG"/>
    <property type="match status" value="1"/>
</dbReference>
<protein>
    <submittedName>
        <fullName evidence="1">FRG domain-containing protein</fullName>
    </submittedName>
</protein>
<name>A0A6G4ZEJ0_CLOPF</name>